<reference evidence="1 2" key="1">
    <citation type="submission" date="2011-02" db="EMBL/GenBank/DDBJ databases">
        <authorList>
            <person name="Durkin A.S."/>
            <person name="Madupu R."/>
            <person name="Torralba M."/>
            <person name="Gillis M."/>
            <person name="Methe B."/>
            <person name="Sutton G."/>
            <person name="Nelson K.E."/>
        </authorList>
    </citation>
    <scope>NUCLEOTIDE SEQUENCE [LARGE SCALE GENOMIC DNA]</scope>
    <source>
        <strain evidence="1 2">CRIS 18C-A</strain>
    </source>
</reference>
<dbReference type="EMBL" id="AEXO01000013">
    <property type="protein sequence ID" value="EGC87397.1"/>
    <property type="molecule type" value="Genomic_DNA"/>
</dbReference>
<gene>
    <name evidence="1" type="ORF">HMPREF9303_2160</name>
</gene>
<dbReference type="AlphaFoldDB" id="F0H448"/>
<name>F0H448_9BACT</name>
<proteinExistence type="predicted"/>
<comment type="caution">
    <text evidence="1">The sequence shown here is derived from an EMBL/GenBank/DDBJ whole genome shotgun (WGS) entry which is preliminary data.</text>
</comment>
<accession>F0H448</accession>
<dbReference type="Proteomes" id="UP000003155">
    <property type="component" value="Unassembled WGS sequence"/>
</dbReference>
<sequence length="157" mass="18319">MIDALKYFKAECNEKKVERIANHHDHVRRALDAFKQMRNQEQTIDEITSKKSIPNLGAQVTTAVSLLKLFLQDVHDNEERMQIVQLQSLVERGVISDIAKRLQRMQKDLVRKKIGRDEALEGIKTMAKKYNAYYLNSEELRRETETEADIILSESFK</sequence>
<evidence type="ECO:0000313" key="2">
    <source>
        <dbReference type="Proteomes" id="UP000003155"/>
    </source>
</evidence>
<keyword evidence="2" id="KW-1185">Reference proteome</keyword>
<organism evidence="1 2">
    <name type="scientific">Prevotella denticola CRIS 18C-A</name>
    <dbReference type="NCBI Taxonomy" id="944557"/>
    <lineage>
        <taxon>Bacteria</taxon>
        <taxon>Pseudomonadati</taxon>
        <taxon>Bacteroidota</taxon>
        <taxon>Bacteroidia</taxon>
        <taxon>Bacteroidales</taxon>
        <taxon>Prevotellaceae</taxon>
        <taxon>Prevotella</taxon>
    </lineage>
</organism>
<protein>
    <submittedName>
        <fullName evidence="1">Uncharacterized protein</fullName>
    </submittedName>
</protein>
<evidence type="ECO:0000313" key="1">
    <source>
        <dbReference type="EMBL" id="EGC87397.1"/>
    </source>
</evidence>